<dbReference type="EMBL" id="LXQA010174260">
    <property type="protein sequence ID" value="MCI29686.1"/>
    <property type="molecule type" value="Genomic_DNA"/>
</dbReference>
<keyword evidence="2" id="KW-1185">Reference proteome</keyword>
<accession>A0A392R1J3</accession>
<feature type="non-terminal residue" evidence="1">
    <location>
        <position position="33"/>
    </location>
</feature>
<dbReference type="AlphaFoldDB" id="A0A392R1J3"/>
<evidence type="ECO:0000313" key="1">
    <source>
        <dbReference type="EMBL" id="MCI29686.1"/>
    </source>
</evidence>
<organism evidence="1 2">
    <name type="scientific">Trifolium medium</name>
    <dbReference type="NCBI Taxonomy" id="97028"/>
    <lineage>
        <taxon>Eukaryota</taxon>
        <taxon>Viridiplantae</taxon>
        <taxon>Streptophyta</taxon>
        <taxon>Embryophyta</taxon>
        <taxon>Tracheophyta</taxon>
        <taxon>Spermatophyta</taxon>
        <taxon>Magnoliopsida</taxon>
        <taxon>eudicotyledons</taxon>
        <taxon>Gunneridae</taxon>
        <taxon>Pentapetalae</taxon>
        <taxon>rosids</taxon>
        <taxon>fabids</taxon>
        <taxon>Fabales</taxon>
        <taxon>Fabaceae</taxon>
        <taxon>Papilionoideae</taxon>
        <taxon>50 kb inversion clade</taxon>
        <taxon>NPAAA clade</taxon>
        <taxon>Hologalegina</taxon>
        <taxon>IRL clade</taxon>
        <taxon>Trifolieae</taxon>
        <taxon>Trifolium</taxon>
    </lineage>
</organism>
<reference evidence="1 2" key="1">
    <citation type="journal article" date="2018" name="Front. Plant Sci.">
        <title>Red Clover (Trifolium pratense) and Zigzag Clover (T. medium) - A Picture of Genomic Similarities and Differences.</title>
        <authorList>
            <person name="Dluhosova J."/>
            <person name="Istvanek J."/>
            <person name="Nedelnik J."/>
            <person name="Repkova J."/>
        </authorList>
    </citation>
    <scope>NUCLEOTIDE SEQUENCE [LARGE SCALE GENOMIC DNA]</scope>
    <source>
        <strain evidence="2">cv. 10/8</strain>
        <tissue evidence="1">Leaf</tissue>
    </source>
</reference>
<dbReference type="Proteomes" id="UP000265520">
    <property type="component" value="Unassembled WGS sequence"/>
</dbReference>
<comment type="caution">
    <text evidence="1">The sequence shown here is derived from an EMBL/GenBank/DDBJ whole genome shotgun (WGS) entry which is preliminary data.</text>
</comment>
<protein>
    <submittedName>
        <fullName evidence="1">Uncharacterized protein</fullName>
    </submittedName>
</protein>
<sequence length="33" mass="3972">MQYYPKKTLPLDVDLLEKESRLQDLWIPLEAQP</sequence>
<evidence type="ECO:0000313" key="2">
    <source>
        <dbReference type="Proteomes" id="UP000265520"/>
    </source>
</evidence>
<name>A0A392R1J3_9FABA</name>
<proteinExistence type="predicted"/>